<evidence type="ECO:0000256" key="3">
    <source>
        <dbReference type="ARBA" id="ARBA00023082"/>
    </source>
</evidence>
<dbReference type="Gene3D" id="1.10.1740.10">
    <property type="match status" value="1"/>
</dbReference>
<evidence type="ECO:0000256" key="2">
    <source>
        <dbReference type="ARBA" id="ARBA00023015"/>
    </source>
</evidence>
<dbReference type="GO" id="GO:0003677">
    <property type="term" value="F:DNA binding"/>
    <property type="evidence" value="ECO:0007669"/>
    <property type="project" value="InterPro"/>
</dbReference>
<dbReference type="InterPro" id="IPR014284">
    <property type="entry name" value="RNA_pol_sigma-70_dom"/>
</dbReference>
<dbReference type="InterPro" id="IPR036388">
    <property type="entry name" value="WH-like_DNA-bd_sf"/>
</dbReference>
<dbReference type="EMBL" id="CP041637">
    <property type="protein sequence ID" value="QDO95492.1"/>
    <property type="molecule type" value="Genomic_DNA"/>
</dbReference>
<accession>A0A516GVF1</accession>
<dbReference type="InterPro" id="IPR013325">
    <property type="entry name" value="RNA_pol_sigma_r2"/>
</dbReference>
<dbReference type="NCBIfam" id="TIGR02937">
    <property type="entry name" value="sigma70-ECF"/>
    <property type="match status" value="1"/>
</dbReference>
<dbReference type="NCBIfam" id="TIGR02985">
    <property type="entry name" value="Sig70_bacteroi1"/>
    <property type="match status" value="1"/>
</dbReference>
<evidence type="ECO:0000256" key="1">
    <source>
        <dbReference type="ARBA" id="ARBA00010641"/>
    </source>
</evidence>
<keyword evidence="8" id="KW-1185">Reference proteome</keyword>
<evidence type="ECO:0000313" key="8">
    <source>
        <dbReference type="Proteomes" id="UP000319209"/>
    </source>
</evidence>
<dbReference type="GO" id="GO:0006352">
    <property type="term" value="P:DNA-templated transcription initiation"/>
    <property type="evidence" value="ECO:0007669"/>
    <property type="project" value="InterPro"/>
</dbReference>
<dbReference type="Gene3D" id="1.10.10.10">
    <property type="entry name" value="Winged helix-like DNA-binding domain superfamily/Winged helix DNA-binding domain"/>
    <property type="match status" value="1"/>
</dbReference>
<dbReference type="KEGG" id="fop:FNB79_16440"/>
<dbReference type="CDD" id="cd06171">
    <property type="entry name" value="Sigma70_r4"/>
    <property type="match status" value="1"/>
</dbReference>
<sequence>MILEVLINDSLLAIEIKKSDKKAFRILFERYYKNLLDYTITYTYDLQEAEDIVQQTFITLWNNRLNINSEKSIKSYLYRIAYNTYIDIYRKQKKRNAFFNELKEQALRDRITPDHEALDIRINKLKNVIETLPEKCKEILYLNKFEGLKYKEISEQLNISVKTVESHMYKAFKIIRKNFSEDDLFLCIVYKNFFKD</sequence>
<evidence type="ECO:0000259" key="5">
    <source>
        <dbReference type="Pfam" id="PF04542"/>
    </source>
</evidence>
<dbReference type="InterPro" id="IPR014327">
    <property type="entry name" value="RNA_pol_sigma70_bacteroid"/>
</dbReference>
<protein>
    <submittedName>
        <fullName evidence="7">RNA polymerase sigma-70 factor</fullName>
    </submittedName>
</protein>
<dbReference type="SUPFAM" id="SSF88659">
    <property type="entry name" value="Sigma3 and sigma4 domains of RNA polymerase sigma factors"/>
    <property type="match status" value="1"/>
</dbReference>
<dbReference type="SUPFAM" id="SSF88946">
    <property type="entry name" value="Sigma2 domain of RNA polymerase sigma factors"/>
    <property type="match status" value="1"/>
</dbReference>
<dbReference type="PANTHER" id="PTHR43133:SF46">
    <property type="entry name" value="RNA POLYMERASE SIGMA-70 FACTOR ECF SUBFAMILY"/>
    <property type="match status" value="1"/>
</dbReference>
<name>A0A516GVF1_9FLAO</name>
<dbReference type="PANTHER" id="PTHR43133">
    <property type="entry name" value="RNA POLYMERASE ECF-TYPE SIGMA FACTO"/>
    <property type="match status" value="1"/>
</dbReference>
<comment type="similarity">
    <text evidence="1">Belongs to the sigma-70 factor family. ECF subfamily.</text>
</comment>
<proteinExistence type="inferred from homology"/>
<dbReference type="GO" id="GO:0016987">
    <property type="term" value="F:sigma factor activity"/>
    <property type="evidence" value="ECO:0007669"/>
    <property type="project" value="UniProtKB-KW"/>
</dbReference>
<dbReference type="Pfam" id="PF04542">
    <property type="entry name" value="Sigma70_r2"/>
    <property type="match status" value="1"/>
</dbReference>
<dbReference type="InterPro" id="IPR007627">
    <property type="entry name" value="RNA_pol_sigma70_r2"/>
</dbReference>
<reference evidence="7 8" key="1">
    <citation type="submission" date="2019-07" db="EMBL/GenBank/DDBJ databases">
        <title>Genome sequencing for Formosa sp. PS13.</title>
        <authorList>
            <person name="Park S.-J."/>
        </authorList>
    </citation>
    <scope>NUCLEOTIDE SEQUENCE [LARGE SCALE GENOMIC DNA]</scope>
    <source>
        <strain evidence="7 8">PS13</strain>
    </source>
</reference>
<evidence type="ECO:0000259" key="6">
    <source>
        <dbReference type="Pfam" id="PF08281"/>
    </source>
</evidence>
<feature type="domain" description="RNA polymerase sigma factor 70 region 4 type 2" evidence="6">
    <location>
        <begin position="124"/>
        <end position="173"/>
    </location>
</feature>
<dbReference type="AlphaFoldDB" id="A0A516GVF1"/>
<evidence type="ECO:0000313" key="7">
    <source>
        <dbReference type="EMBL" id="QDO95492.1"/>
    </source>
</evidence>
<keyword evidence="4" id="KW-0804">Transcription</keyword>
<dbReference type="InterPro" id="IPR013324">
    <property type="entry name" value="RNA_pol_sigma_r3/r4-like"/>
</dbReference>
<dbReference type="OrthoDB" id="1100095at2"/>
<dbReference type="Pfam" id="PF08281">
    <property type="entry name" value="Sigma70_r4_2"/>
    <property type="match status" value="1"/>
</dbReference>
<evidence type="ECO:0000256" key="4">
    <source>
        <dbReference type="ARBA" id="ARBA00023163"/>
    </source>
</evidence>
<gene>
    <name evidence="7" type="ORF">FNB79_16440</name>
</gene>
<dbReference type="InterPro" id="IPR013249">
    <property type="entry name" value="RNA_pol_sigma70_r4_t2"/>
</dbReference>
<feature type="domain" description="RNA polymerase sigma-70 region 2" evidence="5">
    <location>
        <begin position="27"/>
        <end position="94"/>
    </location>
</feature>
<organism evidence="7 8">
    <name type="scientific">Formosa sediminum</name>
    <dbReference type="NCBI Taxonomy" id="2594004"/>
    <lineage>
        <taxon>Bacteria</taxon>
        <taxon>Pseudomonadati</taxon>
        <taxon>Bacteroidota</taxon>
        <taxon>Flavobacteriia</taxon>
        <taxon>Flavobacteriales</taxon>
        <taxon>Flavobacteriaceae</taxon>
        <taxon>Formosa</taxon>
    </lineage>
</organism>
<keyword evidence="3" id="KW-0731">Sigma factor</keyword>
<dbReference type="InterPro" id="IPR039425">
    <property type="entry name" value="RNA_pol_sigma-70-like"/>
</dbReference>
<dbReference type="Proteomes" id="UP000319209">
    <property type="component" value="Chromosome"/>
</dbReference>
<keyword evidence="2" id="KW-0805">Transcription regulation</keyword>